<dbReference type="Proteomes" id="UP000015453">
    <property type="component" value="Unassembled WGS sequence"/>
</dbReference>
<evidence type="ECO:0000256" key="9">
    <source>
        <dbReference type="ARBA" id="ARBA00065263"/>
    </source>
</evidence>
<dbReference type="FunFam" id="3.30.1610.10:FF:000002">
    <property type="entry name" value="nuclear pore complex protein NUP98A"/>
    <property type="match status" value="1"/>
</dbReference>
<dbReference type="GO" id="GO:0017056">
    <property type="term" value="F:structural constituent of nuclear pore"/>
    <property type="evidence" value="ECO:0007669"/>
    <property type="project" value="InterPro"/>
</dbReference>
<dbReference type="PANTHER" id="PTHR23198">
    <property type="entry name" value="NUCLEOPORIN"/>
    <property type="match status" value="1"/>
</dbReference>
<evidence type="ECO:0000256" key="2">
    <source>
        <dbReference type="ARBA" id="ARBA00008926"/>
    </source>
</evidence>
<evidence type="ECO:0000256" key="3">
    <source>
        <dbReference type="ARBA" id="ARBA00022448"/>
    </source>
</evidence>
<gene>
    <name evidence="12" type="ORF">M569_04169</name>
</gene>
<feature type="non-terminal residue" evidence="12">
    <location>
        <position position="283"/>
    </location>
</feature>
<comment type="similarity">
    <text evidence="2">Belongs to the nucleoporin GLFG family.</text>
</comment>
<feature type="compositionally biased region" description="Basic and acidic residues" evidence="10">
    <location>
        <begin position="55"/>
        <end position="94"/>
    </location>
</feature>
<feature type="region of interest" description="Disordered" evidence="10">
    <location>
        <begin position="1"/>
        <end position="101"/>
    </location>
</feature>
<feature type="non-terminal residue" evidence="12">
    <location>
        <position position="1"/>
    </location>
</feature>
<dbReference type="GO" id="GO:0000973">
    <property type="term" value="P:post-transcriptional tethering of RNA polymerase II gene DNA at nuclear periphery"/>
    <property type="evidence" value="ECO:0007669"/>
    <property type="project" value="TreeGrafter"/>
</dbReference>
<organism evidence="12 13">
    <name type="scientific">Genlisea aurea</name>
    <dbReference type="NCBI Taxonomy" id="192259"/>
    <lineage>
        <taxon>Eukaryota</taxon>
        <taxon>Viridiplantae</taxon>
        <taxon>Streptophyta</taxon>
        <taxon>Embryophyta</taxon>
        <taxon>Tracheophyta</taxon>
        <taxon>Spermatophyta</taxon>
        <taxon>Magnoliopsida</taxon>
        <taxon>eudicotyledons</taxon>
        <taxon>Gunneridae</taxon>
        <taxon>Pentapetalae</taxon>
        <taxon>asterids</taxon>
        <taxon>lamiids</taxon>
        <taxon>Lamiales</taxon>
        <taxon>Lentibulariaceae</taxon>
        <taxon>Genlisea</taxon>
    </lineage>
</organism>
<keyword evidence="3" id="KW-0813">Transport</keyword>
<dbReference type="OrthoDB" id="913338at2759"/>
<dbReference type="GO" id="GO:0048573">
    <property type="term" value="P:photoperiodism, flowering"/>
    <property type="evidence" value="ECO:0007669"/>
    <property type="project" value="UniProtKB-ARBA"/>
</dbReference>
<comment type="subunit">
    <text evidence="9">Part of the nuclear pore complex (NPC). The NPC has an eight-fold symmetrical structure comprising a central transport channel and two rings, the cytoplasmic and nuclear rings, to which eight filaments are attached. The cytoplasmic filaments have loose ends, while the nuclear filaments are joined in a distal ring, forming a nuclear basket. NPCs are highly dynamic in configuration and composition, and can be devided in 3 subcomplexes, the NUP62 subcomplex, the NUP107-160 subcomplex and the NUP93 subcomplex, containing approximately 30 different nucleoporin proteins.</text>
</comment>
<dbReference type="InterPro" id="IPR007230">
    <property type="entry name" value="Nup98_auto-Pept-S59_dom"/>
</dbReference>
<dbReference type="GO" id="GO:0044614">
    <property type="term" value="C:nuclear pore cytoplasmic filaments"/>
    <property type="evidence" value="ECO:0007669"/>
    <property type="project" value="TreeGrafter"/>
</dbReference>
<keyword evidence="4" id="KW-0509">mRNA transport</keyword>
<protein>
    <recommendedName>
        <fullName evidence="11">Peptidase S59 domain-containing protein</fullName>
    </recommendedName>
</protein>
<evidence type="ECO:0000256" key="5">
    <source>
        <dbReference type="ARBA" id="ARBA00022927"/>
    </source>
</evidence>
<feature type="domain" description="Peptidase S59" evidence="11">
    <location>
        <begin position="130"/>
        <end position="272"/>
    </location>
</feature>
<keyword evidence="8" id="KW-0539">Nucleus</keyword>
<dbReference type="GO" id="GO:0034398">
    <property type="term" value="P:telomere tethering at nuclear periphery"/>
    <property type="evidence" value="ECO:0007669"/>
    <property type="project" value="TreeGrafter"/>
</dbReference>
<sequence length="283" mass="31690">QVPFFSDAEEIPSTPKADALFVPRENPRALVVRPIDQWPSRSSSHTVKTTGGGGRTHEIENGKSHSDGGDSNRGKDGGTFRSADDDSGKAKEEEPVTPSVNVKQKRVEFHRDGRGGAPDTIESLMPKLRHPEYYTEPRIAELAARERAEPGYCARVKDFVVGRQGCGSIRFFGETDVRGVEIESVVQLNDREVMVYMDESKKPPAGQGLNKAAEVTLLNIKCVDRKTGEQYTEGSRVERYRAMLKKKAEDQGAEFVWFDPVKGEWKFRVSHFSLYSLPEEEEE</sequence>
<dbReference type="GO" id="GO:0003723">
    <property type="term" value="F:RNA binding"/>
    <property type="evidence" value="ECO:0007669"/>
    <property type="project" value="TreeGrafter"/>
</dbReference>
<dbReference type="Pfam" id="PF04096">
    <property type="entry name" value="Nucleoporin2"/>
    <property type="match status" value="1"/>
</dbReference>
<evidence type="ECO:0000256" key="4">
    <source>
        <dbReference type="ARBA" id="ARBA00022816"/>
    </source>
</evidence>
<comment type="subcellular location">
    <subcellularLocation>
        <location evidence="1">Nucleus</location>
        <location evidence="1">Nuclear pore complex</location>
    </subcellularLocation>
</comment>
<dbReference type="PANTHER" id="PTHR23198:SF6">
    <property type="entry name" value="NUCLEAR PORE COMPLEX PROTEIN NUP98-NUP96"/>
    <property type="match status" value="1"/>
</dbReference>
<evidence type="ECO:0000256" key="10">
    <source>
        <dbReference type="SAM" id="MobiDB-lite"/>
    </source>
</evidence>
<keyword evidence="6" id="KW-0811">Translocation</keyword>
<evidence type="ECO:0000313" key="12">
    <source>
        <dbReference type="EMBL" id="EPS70588.1"/>
    </source>
</evidence>
<keyword evidence="5" id="KW-0653">Protein transport</keyword>
<reference evidence="12 13" key="1">
    <citation type="journal article" date="2013" name="BMC Genomics">
        <title>The miniature genome of a carnivorous plant Genlisea aurea contains a low number of genes and short non-coding sequences.</title>
        <authorList>
            <person name="Leushkin E.V."/>
            <person name="Sutormin R.A."/>
            <person name="Nabieva E.R."/>
            <person name="Penin A.A."/>
            <person name="Kondrashov A.S."/>
            <person name="Logacheva M.D."/>
        </authorList>
    </citation>
    <scope>NUCLEOTIDE SEQUENCE [LARGE SCALE GENOMIC DNA]</scope>
</reference>
<dbReference type="AlphaFoldDB" id="S8E4B2"/>
<dbReference type="GO" id="GO:0006405">
    <property type="term" value="P:RNA export from nucleus"/>
    <property type="evidence" value="ECO:0007669"/>
    <property type="project" value="TreeGrafter"/>
</dbReference>
<name>S8E4B2_9LAMI</name>
<accession>S8E4B2</accession>
<dbReference type="GO" id="GO:0051028">
    <property type="term" value="P:mRNA transport"/>
    <property type="evidence" value="ECO:0007669"/>
    <property type="project" value="UniProtKB-KW"/>
</dbReference>
<dbReference type="PROSITE" id="PS51434">
    <property type="entry name" value="NUP_C"/>
    <property type="match status" value="1"/>
</dbReference>
<dbReference type="Gene3D" id="3.30.1610.10">
    <property type="entry name" value="Peptidase S59, nucleoporin"/>
    <property type="match status" value="1"/>
</dbReference>
<evidence type="ECO:0000313" key="13">
    <source>
        <dbReference type="Proteomes" id="UP000015453"/>
    </source>
</evidence>
<keyword evidence="13" id="KW-1185">Reference proteome</keyword>
<dbReference type="InterPro" id="IPR037665">
    <property type="entry name" value="Nucleoporin_S59-like"/>
</dbReference>
<feature type="compositionally biased region" description="Polar residues" evidence="10">
    <location>
        <begin position="39"/>
        <end position="49"/>
    </location>
</feature>
<dbReference type="GO" id="GO:0008139">
    <property type="term" value="F:nuclear localization sequence binding"/>
    <property type="evidence" value="ECO:0007669"/>
    <property type="project" value="TreeGrafter"/>
</dbReference>
<keyword evidence="7" id="KW-0906">Nuclear pore complex</keyword>
<dbReference type="EMBL" id="AUSU01001626">
    <property type="protein sequence ID" value="EPS70588.1"/>
    <property type="molecule type" value="Genomic_DNA"/>
</dbReference>
<proteinExistence type="inferred from homology"/>
<dbReference type="SUPFAM" id="SSF82215">
    <property type="entry name" value="C-terminal autoproteolytic domain of nucleoporin nup98"/>
    <property type="match status" value="1"/>
</dbReference>
<evidence type="ECO:0000256" key="7">
    <source>
        <dbReference type="ARBA" id="ARBA00023132"/>
    </source>
</evidence>
<dbReference type="GO" id="GO:0006606">
    <property type="term" value="P:protein import into nucleus"/>
    <property type="evidence" value="ECO:0007669"/>
    <property type="project" value="TreeGrafter"/>
</dbReference>
<evidence type="ECO:0000259" key="11">
    <source>
        <dbReference type="PROSITE" id="PS51434"/>
    </source>
</evidence>
<evidence type="ECO:0000256" key="6">
    <source>
        <dbReference type="ARBA" id="ARBA00023010"/>
    </source>
</evidence>
<comment type="caution">
    <text evidence="12">The sequence shown here is derived from an EMBL/GenBank/DDBJ whole genome shotgun (WGS) entry which is preliminary data.</text>
</comment>
<dbReference type="InterPro" id="IPR036903">
    <property type="entry name" value="Nup98_auto-Pept-S59_dom_sf"/>
</dbReference>
<evidence type="ECO:0000256" key="1">
    <source>
        <dbReference type="ARBA" id="ARBA00004567"/>
    </source>
</evidence>
<evidence type="ECO:0000256" key="8">
    <source>
        <dbReference type="ARBA" id="ARBA00023242"/>
    </source>
</evidence>